<evidence type="ECO:0000256" key="5">
    <source>
        <dbReference type="PROSITE-ProRule" id="PRU00169"/>
    </source>
</evidence>
<keyword evidence="3" id="KW-0804">Transcription</keyword>
<dbReference type="SUPFAM" id="SSF52172">
    <property type="entry name" value="CheY-like"/>
    <property type="match status" value="1"/>
</dbReference>
<dbReference type="InterPro" id="IPR045279">
    <property type="entry name" value="ARR-like"/>
</dbReference>
<dbReference type="Proteomes" id="UP001345219">
    <property type="component" value="Chromosome 12"/>
</dbReference>
<evidence type="ECO:0000313" key="9">
    <source>
        <dbReference type="Proteomes" id="UP001345219"/>
    </source>
</evidence>
<sequence>MKSTRKEKTRPTMEVEDASTPGVIGEGQAAANKFPSGLRVLLVEDDPASLLILRRKLEVECNYEVTWCTGAKEALSLLSEKNGEFDIVLTELQMPDMDGLQFLDSIRSSSAPTHQMPVILLSGEYNLEAAARAIEKGACDFLLKPIPDDILKMIWQHALRLKLRKEGAAGSFNNGAATSSEINQHVSESDRLEHSSSENITTTLQGGGSLVPAKPPRIRWTADLHQKFRVALTRVNLKKYPKNSSHPSTVNASPKEILEELKKMGETCFSRQHISSYLQKYRASLKEKEVSVVAIQSMKSNLSGASANYPIHHQPFHMPDVTCNPSIQLPNYSEHPPIMPDQASKFIEGSSSIYQQTSMPFTAGLPQFFRVMGELDIECLDTLWLKDLEKMDPCVGNSASSY</sequence>
<dbReference type="PANTHER" id="PTHR43874">
    <property type="entry name" value="TWO-COMPONENT RESPONSE REGULATOR"/>
    <property type="match status" value="1"/>
</dbReference>
<evidence type="ECO:0000256" key="3">
    <source>
        <dbReference type="ARBA" id="ARBA00023163"/>
    </source>
</evidence>
<keyword evidence="4" id="KW-0539">Nucleus</keyword>
<name>A0AAN7GSQ7_9MYRT</name>
<feature type="domain" description="Response regulatory" evidence="7">
    <location>
        <begin position="39"/>
        <end position="159"/>
    </location>
</feature>
<keyword evidence="9" id="KW-1185">Reference proteome</keyword>
<feature type="compositionally biased region" description="Basic and acidic residues" evidence="6">
    <location>
        <begin position="1"/>
        <end position="13"/>
    </location>
</feature>
<comment type="caution">
    <text evidence="5">Lacks conserved residue(s) required for the propagation of feature annotation.</text>
</comment>
<dbReference type="SUPFAM" id="SSF46689">
    <property type="entry name" value="Homeodomain-like"/>
    <property type="match status" value="1"/>
</dbReference>
<dbReference type="AlphaFoldDB" id="A0AAN7GSQ7"/>
<feature type="compositionally biased region" description="Polar residues" evidence="6">
    <location>
        <begin position="172"/>
        <end position="186"/>
    </location>
</feature>
<dbReference type="PANTHER" id="PTHR43874:SF67">
    <property type="entry name" value="TWO-COMPONENT RESPONSE REGULATOR ARR2"/>
    <property type="match status" value="1"/>
</dbReference>
<comment type="caution">
    <text evidence="8">The sequence shown here is derived from an EMBL/GenBank/DDBJ whole genome shotgun (WGS) entry which is preliminary data.</text>
</comment>
<evidence type="ECO:0000259" key="7">
    <source>
        <dbReference type="PROSITE" id="PS50110"/>
    </source>
</evidence>
<evidence type="ECO:0000256" key="4">
    <source>
        <dbReference type="ARBA" id="ARBA00023242"/>
    </source>
</evidence>
<gene>
    <name evidence="8" type="ORF">SAY87_014505</name>
</gene>
<dbReference type="CDD" id="cd17584">
    <property type="entry name" value="REC_typeB_ARR-like"/>
    <property type="match status" value="1"/>
</dbReference>
<protein>
    <recommendedName>
        <fullName evidence="7">Response regulatory domain-containing protein</fullName>
    </recommendedName>
</protein>
<keyword evidence="2" id="KW-0805">Transcription regulation</keyword>
<dbReference type="InterPro" id="IPR001789">
    <property type="entry name" value="Sig_transdc_resp-reg_receiver"/>
</dbReference>
<dbReference type="GO" id="GO:0000160">
    <property type="term" value="P:phosphorelay signal transduction system"/>
    <property type="evidence" value="ECO:0007669"/>
    <property type="project" value="UniProtKB-KW"/>
</dbReference>
<keyword evidence="1" id="KW-0902">Two-component regulatory system</keyword>
<dbReference type="Gene3D" id="1.10.10.60">
    <property type="entry name" value="Homeodomain-like"/>
    <property type="match status" value="1"/>
</dbReference>
<dbReference type="PROSITE" id="PS50110">
    <property type="entry name" value="RESPONSE_REGULATORY"/>
    <property type="match status" value="1"/>
</dbReference>
<dbReference type="Pfam" id="PF00072">
    <property type="entry name" value="Response_reg"/>
    <property type="match status" value="1"/>
</dbReference>
<reference evidence="8 9" key="1">
    <citation type="journal article" date="2023" name="Hortic Res">
        <title>Pangenome of water caltrop reveals structural variations and asymmetric subgenome divergence after allopolyploidization.</title>
        <authorList>
            <person name="Zhang X."/>
            <person name="Chen Y."/>
            <person name="Wang L."/>
            <person name="Yuan Y."/>
            <person name="Fang M."/>
            <person name="Shi L."/>
            <person name="Lu R."/>
            <person name="Comes H.P."/>
            <person name="Ma Y."/>
            <person name="Chen Y."/>
            <person name="Huang G."/>
            <person name="Zhou Y."/>
            <person name="Zheng Z."/>
            <person name="Qiu Y."/>
        </authorList>
    </citation>
    <scope>NUCLEOTIDE SEQUENCE [LARGE SCALE GENOMIC DNA]</scope>
    <source>
        <tissue evidence="8">Roots</tissue>
    </source>
</reference>
<feature type="region of interest" description="Disordered" evidence="6">
    <location>
        <begin position="172"/>
        <end position="209"/>
    </location>
</feature>
<organism evidence="8 9">
    <name type="scientific">Trapa incisa</name>
    <dbReference type="NCBI Taxonomy" id="236973"/>
    <lineage>
        <taxon>Eukaryota</taxon>
        <taxon>Viridiplantae</taxon>
        <taxon>Streptophyta</taxon>
        <taxon>Embryophyta</taxon>
        <taxon>Tracheophyta</taxon>
        <taxon>Spermatophyta</taxon>
        <taxon>Magnoliopsida</taxon>
        <taxon>eudicotyledons</taxon>
        <taxon>Gunneridae</taxon>
        <taxon>Pentapetalae</taxon>
        <taxon>rosids</taxon>
        <taxon>malvids</taxon>
        <taxon>Myrtales</taxon>
        <taxon>Lythraceae</taxon>
        <taxon>Trapa</taxon>
    </lineage>
</organism>
<feature type="region of interest" description="Disordered" evidence="6">
    <location>
        <begin position="1"/>
        <end position="20"/>
    </location>
</feature>
<dbReference type="InterPro" id="IPR011006">
    <property type="entry name" value="CheY-like_superfamily"/>
</dbReference>
<evidence type="ECO:0000256" key="6">
    <source>
        <dbReference type="SAM" id="MobiDB-lite"/>
    </source>
</evidence>
<proteinExistence type="predicted"/>
<dbReference type="EMBL" id="JAXIOK010000019">
    <property type="protein sequence ID" value="KAK4747919.1"/>
    <property type="molecule type" value="Genomic_DNA"/>
</dbReference>
<dbReference type="SMART" id="SM00448">
    <property type="entry name" value="REC"/>
    <property type="match status" value="1"/>
</dbReference>
<dbReference type="InterPro" id="IPR009057">
    <property type="entry name" value="Homeodomain-like_sf"/>
</dbReference>
<evidence type="ECO:0000256" key="1">
    <source>
        <dbReference type="ARBA" id="ARBA00023012"/>
    </source>
</evidence>
<dbReference type="Gene3D" id="3.40.50.2300">
    <property type="match status" value="1"/>
</dbReference>
<feature type="compositionally biased region" description="Basic and acidic residues" evidence="6">
    <location>
        <begin position="187"/>
        <end position="196"/>
    </location>
</feature>
<accession>A0AAN7GSQ7</accession>
<evidence type="ECO:0000313" key="8">
    <source>
        <dbReference type="EMBL" id="KAK4747919.1"/>
    </source>
</evidence>
<dbReference type="GO" id="GO:0009736">
    <property type="term" value="P:cytokinin-activated signaling pathway"/>
    <property type="evidence" value="ECO:0007669"/>
    <property type="project" value="InterPro"/>
</dbReference>
<evidence type="ECO:0000256" key="2">
    <source>
        <dbReference type="ARBA" id="ARBA00023015"/>
    </source>
</evidence>